<dbReference type="InterPro" id="IPR011701">
    <property type="entry name" value="MFS"/>
</dbReference>
<feature type="transmembrane region" description="Helical" evidence="6">
    <location>
        <begin position="83"/>
        <end position="104"/>
    </location>
</feature>
<dbReference type="GO" id="GO:0005886">
    <property type="term" value="C:plasma membrane"/>
    <property type="evidence" value="ECO:0007669"/>
    <property type="project" value="UniProtKB-SubCell"/>
</dbReference>
<feature type="transmembrane region" description="Helical" evidence="6">
    <location>
        <begin position="284"/>
        <end position="307"/>
    </location>
</feature>
<feature type="transmembrane region" description="Helical" evidence="6">
    <location>
        <begin position="40"/>
        <end position="62"/>
    </location>
</feature>
<dbReference type="PANTHER" id="PTHR42688">
    <property type="entry name" value="CONSERVED PROTEIN"/>
    <property type="match status" value="1"/>
</dbReference>
<dbReference type="CDD" id="cd17370">
    <property type="entry name" value="MFS_MJ1317_like"/>
    <property type="match status" value="1"/>
</dbReference>
<gene>
    <name evidence="8" type="ORF">CEY11_00850</name>
</gene>
<dbReference type="Proteomes" id="UP000214603">
    <property type="component" value="Unassembled WGS sequence"/>
</dbReference>
<feature type="transmembrane region" description="Helical" evidence="6">
    <location>
        <begin position="344"/>
        <end position="364"/>
    </location>
</feature>
<reference evidence="9" key="1">
    <citation type="submission" date="2017-06" db="EMBL/GenBank/DDBJ databases">
        <title>Herbaspirillum phytohormonus sp. nov., isolated from the root nodule of Robinia pseudoacacia in lead-zinc mine.</title>
        <authorList>
            <person name="Fan M."/>
            <person name="Lin Y."/>
        </authorList>
    </citation>
    <scope>NUCLEOTIDE SEQUENCE [LARGE SCALE GENOMIC DNA]</scope>
    <source>
        <strain evidence="9">SC-089</strain>
    </source>
</reference>
<evidence type="ECO:0000256" key="6">
    <source>
        <dbReference type="SAM" id="Phobius"/>
    </source>
</evidence>
<comment type="caution">
    <text evidence="8">The sequence shown here is derived from an EMBL/GenBank/DDBJ whole genome shotgun (WGS) entry which is preliminary data.</text>
</comment>
<dbReference type="AlphaFoldDB" id="A0A225N381"/>
<feature type="transmembrane region" description="Helical" evidence="6">
    <location>
        <begin position="222"/>
        <end position="242"/>
    </location>
</feature>
<name>A0A225N381_9BURK</name>
<feature type="transmembrane region" description="Helical" evidence="6">
    <location>
        <begin position="370"/>
        <end position="391"/>
    </location>
</feature>
<dbReference type="InterPro" id="IPR052425">
    <property type="entry name" value="Uncharacterized_MFS-type"/>
</dbReference>
<evidence type="ECO:0000256" key="3">
    <source>
        <dbReference type="ARBA" id="ARBA00022692"/>
    </source>
</evidence>
<dbReference type="InterPro" id="IPR036259">
    <property type="entry name" value="MFS_trans_sf"/>
</dbReference>
<feature type="transmembrane region" description="Helical" evidence="6">
    <location>
        <begin position="254"/>
        <end position="277"/>
    </location>
</feature>
<dbReference type="Gene3D" id="1.20.1250.20">
    <property type="entry name" value="MFS general substrate transporter like domains"/>
    <property type="match status" value="2"/>
</dbReference>
<feature type="transmembrane region" description="Helical" evidence="6">
    <location>
        <begin position="313"/>
        <end position="332"/>
    </location>
</feature>
<keyword evidence="4 6" id="KW-1133">Transmembrane helix</keyword>
<evidence type="ECO:0000313" key="9">
    <source>
        <dbReference type="Proteomes" id="UP000214603"/>
    </source>
</evidence>
<keyword evidence="2" id="KW-1003">Cell membrane</keyword>
<dbReference type="PROSITE" id="PS50850">
    <property type="entry name" value="MFS"/>
    <property type="match status" value="1"/>
</dbReference>
<evidence type="ECO:0000256" key="1">
    <source>
        <dbReference type="ARBA" id="ARBA00004651"/>
    </source>
</evidence>
<keyword evidence="3 6" id="KW-0812">Transmembrane</keyword>
<evidence type="ECO:0000259" key="7">
    <source>
        <dbReference type="PROSITE" id="PS50850"/>
    </source>
</evidence>
<comment type="subcellular location">
    <subcellularLocation>
        <location evidence="1">Cell membrane</location>
        <topology evidence="1">Multi-pass membrane protein</topology>
    </subcellularLocation>
</comment>
<dbReference type="OrthoDB" id="9803985at2"/>
<evidence type="ECO:0000256" key="5">
    <source>
        <dbReference type="ARBA" id="ARBA00023136"/>
    </source>
</evidence>
<dbReference type="PANTHER" id="PTHR42688:SF1">
    <property type="entry name" value="BLR5212 PROTEIN"/>
    <property type="match status" value="1"/>
</dbReference>
<keyword evidence="9" id="KW-1185">Reference proteome</keyword>
<dbReference type="RefSeq" id="WP_088601448.1">
    <property type="nucleotide sequence ID" value="NZ_NJIH01000001.1"/>
</dbReference>
<dbReference type="SUPFAM" id="SSF103473">
    <property type="entry name" value="MFS general substrate transporter"/>
    <property type="match status" value="1"/>
</dbReference>
<evidence type="ECO:0000313" key="8">
    <source>
        <dbReference type="EMBL" id="OWT66321.1"/>
    </source>
</evidence>
<proteinExistence type="predicted"/>
<feature type="transmembrane region" description="Helical" evidence="6">
    <location>
        <begin position="176"/>
        <end position="195"/>
    </location>
</feature>
<accession>A0A225N381</accession>
<keyword evidence="5 6" id="KW-0472">Membrane</keyword>
<dbReference type="GO" id="GO:0022857">
    <property type="term" value="F:transmembrane transporter activity"/>
    <property type="evidence" value="ECO:0007669"/>
    <property type="project" value="InterPro"/>
</dbReference>
<evidence type="ECO:0000256" key="4">
    <source>
        <dbReference type="ARBA" id="ARBA00022989"/>
    </source>
</evidence>
<organism evidence="8 9">
    <name type="scientific">Candidimonas nitroreducens</name>
    <dbReference type="NCBI Taxonomy" id="683354"/>
    <lineage>
        <taxon>Bacteria</taxon>
        <taxon>Pseudomonadati</taxon>
        <taxon>Pseudomonadota</taxon>
        <taxon>Betaproteobacteria</taxon>
        <taxon>Burkholderiales</taxon>
        <taxon>Alcaligenaceae</taxon>
        <taxon>Candidimonas</taxon>
    </lineage>
</organism>
<dbReference type="Pfam" id="PF07690">
    <property type="entry name" value="MFS_1"/>
    <property type="match status" value="1"/>
</dbReference>
<evidence type="ECO:0000256" key="2">
    <source>
        <dbReference type="ARBA" id="ARBA00022475"/>
    </source>
</evidence>
<sequence>MPSDPRAGQAAARRLAYRFVLLIGVLSFFADFTYEGARSILGPFLASLQASALVVGAVTGFGELAGYALRWVSGRAADTTRRFWLITIAGYLVQMAAVPALALAHTWPEAAALIVLERIGKAVRNPPRDAMLSYAGQHIGGYGWAFGLHEALDQLGALCGPLLVAWMLARHGDYRVAFAVLAVPALLNWCVLALARTLYPQPQDMAAGSAESGTRRQLPRLFWLYLLAAGLMAAGFADYPLLAYHFSRSHVAPGMWVAALYAIAMAASGTGSLLFGLLFDRYGFVVLIALSALCAAFAPLVFLGNFWLVLPGAILWGLGMGVHESIIPAAVAPMVPSHLRATAFGLFTAGYGVFWFAGSVAIGALYDYSIYAAVAFCLLAQLAAVVLLVPVRRLARRRSRPA</sequence>
<dbReference type="InterPro" id="IPR020846">
    <property type="entry name" value="MFS_dom"/>
</dbReference>
<protein>
    <submittedName>
        <fullName evidence="8">MFS transporter</fullName>
    </submittedName>
</protein>
<dbReference type="EMBL" id="NJIH01000001">
    <property type="protein sequence ID" value="OWT66321.1"/>
    <property type="molecule type" value="Genomic_DNA"/>
</dbReference>
<feature type="domain" description="Major facilitator superfamily (MFS) profile" evidence="7">
    <location>
        <begin position="17"/>
        <end position="398"/>
    </location>
</feature>
<feature type="transmembrane region" description="Helical" evidence="6">
    <location>
        <begin position="15"/>
        <end position="34"/>
    </location>
</feature>